<sequence length="167" mass="19006">VQDIGAWNRTEASQKHVFLVKESTRERFTAVLCYLLCTPPPYAHGRAHFSPHQTLGNTPKALAVSRLQFLRPGTLCCHLVADLRHSKLAAGILFELGLRRELWFGSNPYRALLPVMLIFKKCFTPYAPLLVFHVGTSFNVPPEATFWVLMCLVNVKESVNYLPERRQ</sequence>
<evidence type="ECO:0000313" key="1">
    <source>
        <dbReference type="EMBL" id="AAB61917.1"/>
    </source>
</evidence>
<feature type="non-terminal residue" evidence="1">
    <location>
        <position position="1"/>
    </location>
</feature>
<protein>
    <submittedName>
        <fullName evidence="2">HCG2010019</fullName>
    </submittedName>
</protein>
<evidence type="ECO:0000313" key="2">
    <source>
        <dbReference type="EMBL" id="EAW94022.1"/>
    </source>
</evidence>
<organism evidence="1">
    <name type="scientific">Homo sapiens</name>
    <name type="common">Human</name>
    <dbReference type="NCBI Taxonomy" id="9606"/>
    <lineage>
        <taxon>Eukaryota</taxon>
        <taxon>Metazoa</taxon>
        <taxon>Chordata</taxon>
        <taxon>Craniata</taxon>
        <taxon>Vertebrata</taxon>
        <taxon>Euteleostomi</taxon>
        <taxon>Mammalia</taxon>
        <taxon>Eutheria</taxon>
        <taxon>Euarchontoglires</taxon>
        <taxon>Primates</taxon>
        <taxon>Haplorrhini</taxon>
        <taxon>Catarrhini</taxon>
        <taxon>Hominidae</taxon>
        <taxon>Homo</taxon>
    </lineage>
</organism>
<name>Q99843_HUMAN</name>
<reference evidence="2" key="3">
    <citation type="submission" date="2005-07" db="EMBL/GenBank/DDBJ databases">
        <authorList>
            <person name="Mural R.J."/>
            <person name="Istrail S."/>
            <person name="Sutton G."/>
            <person name="Florea L."/>
            <person name="Halpern A.L."/>
            <person name="Mobarry C.M."/>
            <person name="Lippert R."/>
            <person name="Walenz B."/>
            <person name="Shatkay H."/>
            <person name="Dew I."/>
            <person name="Miller J.R."/>
            <person name="Flanigan M.J."/>
            <person name="Edwards N.J."/>
            <person name="Bolanos R."/>
            <person name="Fasulo D."/>
            <person name="Halldorsson B.V."/>
            <person name="Hannenhalli S."/>
            <person name="Turner R."/>
            <person name="Yooseph S."/>
            <person name="Lu F."/>
            <person name="Nusskern D.R."/>
            <person name="Shue B.C."/>
            <person name="Zheng X.H."/>
            <person name="Zhong F."/>
            <person name="Delcher A.L."/>
            <person name="Huson D.H."/>
            <person name="Kravitz S.A."/>
            <person name="Mouchard L."/>
            <person name="Reinert K."/>
            <person name="Remington K.A."/>
            <person name="Clark A.G."/>
            <person name="Waterman M.S."/>
            <person name="Eichler E.E."/>
            <person name="Adams M.D."/>
            <person name="Hunkapiller M.W."/>
            <person name="Myers E.W."/>
            <person name="Venter J.C."/>
        </authorList>
    </citation>
    <scope>NUCLEOTIDE SEQUENCE</scope>
</reference>
<dbReference type="AlphaFoldDB" id="Q99843"/>
<reference evidence="2" key="2">
    <citation type="journal article" date="2001" name="Science">
        <title>The sequence of the human genome.</title>
        <authorList>
            <person name="Venter J.C."/>
            <person name="Adams M.D."/>
            <person name="Myers E.W."/>
            <person name="Li P.W."/>
            <person name="Mural R.J."/>
            <person name="Sutton G.G."/>
            <person name="Smith H.O."/>
            <person name="Yandell M."/>
            <person name="Evans C.A."/>
            <person name="Holt R.A."/>
            <person name="Gocayne J.D."/>
            <person name="Amanatides P."/>
            <person name="Ballew R.M."/>
            <person name="Huson D.H."/>
            <person name="Wortman J.R."/>
            <person name="Zhang Q."/>
            <person name="Kodira C.D."/>
            <person name="Zheng X.H."/>
            <person name="Chen L."/>
            <person name="Skupski M."/>
            <person name="Subramanian G."/>
            <person name="Thomas P.D."/>
            <person name="Zhang J."/>
            <person name="Gabor Miklos G.L."/>
            <person name="Nelson C."/>
            <person name="Broder S."/>
            <person name="Clark A.G."/>
            <person name="Nadeau J."/>
            <person name="McKusick V.A."/>
            <person name="Zinder N."/>
            <person name="Levine A.J."/>
            <person name="Roberts R.J."/>
            <person name="Simon M."/>
            <person name="Slayman C."/>
            <person name="Hunkapiller M."/>
            <person name="Bolanos R."/>
            <person name="Delcher A."/>
            <person name="Dew I."/>
            <person name="Fasulo D."/>
            <person name="Flanigan M."/>
            <person name="Florea L."/>
            <person name="Halpern A."/>
            <person name="Hannenhalli S."/>
            <person name="Kravitz S."/>
            <person name="Levy S."/>
            <person name="Mobarry C."/>
            <person name="Reinert K."/>
            <person name="Remington K."/>
            <person name="Abu-Threideh J."/>
            <person name="Beasley E."/>
            <person name="Biddick K."/>
            <person name="Bonazzi V."/>
            <person name="Brandon R."/>
            <person name="Cargill M."/>
            <person name="Chandramouliswaran I."/>
            <person name="Charlab R."/>
            <person name="Chaturvedi K."/>
            <person name="Deng Z."/>
            <person name="Di Francesco V."/>
            <person name="Dunn P."/>
            <person name="Eilbeck K."/>
            <person name="Evangelista C."/>
            <person name="Gabrielian A.E."/>
            <person name="Gan W."/>
            <person name="Ge W."/>
            <person name="Gong F."/>
            <person name="Gu Z."/>
            <person name="Guan P."/>
            <person name="Heiman T.J."/>
            <person name="Higgins M.E."/>
            <person name="Ji R.R."/>
            <person name="Ke Z."/>
            <person name="Ketchum K.A."/>
            <person name="Lai Z."/>
            <person name="Lei Y."/>
            <person name="Li Z."/>
            <person name="Li J."/>
            <person name="Liang Y."/>
            <person name="Lin X."/>
            <person name="Lu F."/>
            <person name="Merkulov G.V."/>
            <person name="Milshina N."/>
            <person name="Moore H.M."/>
            <person name="Naik A.K."/>
            <person name="Narayan V.A."/>
            <person name="Neelam B."/>
            <person name="Nusskern D."/>
            <person name="Rusch D.B."/>
            <person name="Salzberg S."/>
            <person name="Shao W."/>
            <person name="Shue B."/>
            <person name="Sun J."/>
            <person name="Wang Z."/>
            <person name="Wang A."/>
            <person name="Wang X."/>
            <person name="Wang J."/>
            <person name="Wei M."/>
            <person name="Wides R."/>
            <person name="Xiao C."/>
            <person name="Yan C."/>
            <person name="Yao A."/>
            <person name="Ye J."/>
            <person name="Zhan M."/>
            <person name="Zhang W."/>
            <person name="Zhang H."/>
            <person name="Zhao Q."/>
            <person name="Zheng L."/>
            <person name="Zhong F."/>
            <person name="Zhong W."/>
            <person name="Zhu S."/>
            <person name="Zhao S."/>
            <person name="Gilbert D."/>
            <person name="Baumhueter S."/>
            <person name="Spier G."/>
            <person name="Carter C."/>
            <person name="Cravchik A."/>
            <person name="Woodage T."/>
            <person name="Ali F."/>
            <person name="An H."/>
            <person name="Awe A."/>
            <person name="Baldwin D."/>
            <person name="Baden H."/>
            <person name="Barnstead M."/>
            <person name="Barrow I."/>
            <person name="Beeson K."/>
            <person name="Busam D."/>
            <person name="Carver A."/>
            <person name="Center A."/>
            <person name="Cheng M.L."/>
            <person name="Curry L."/>
            <person name="Danaher S."/>
            <person name="Davenport L."/>
            <person name="Desilets R."/>
            <person name="Dietz S."/>
            <person name="Dodson K."/>
            <person name="Doup L."/>
            <person name="Ferriera S."/>
            <person name="Garg N."/>
            <person name="Gluecksmann A."/>
            <person name="Hart B."/>
            <person name="Haynes J."/>
            <person name="Haynes C."/>
            <person name="Heiner C."/>
            <person name="Hladun S."/>
            <person name="Hostin D."/>
            <person name="Houck J."/>
            <person name="Howland T."/>
            <person name="Ibegwam C."/>
            <person name="Johnson J."/>
            <person name="Kalush F."/>
            <person name="Kline L."/>
            <person name="Koduru S."/>
            <person name="Love A."/>
            <person name="Mann F."/>
            <person name="May D."/>
            <person name="McCawley S."/>
            <person name="McIntosh T."/>
            <person name="McMullen I."/>
            <person name="Moy M."/>
            <person name="Moy L."/>
            <person name="Murphy B."/>
            <person name="Nelson K."/>
            <person name="Pfannkoch C."/>
            <person name="Pratts E."/>
            <person name="Puri V."/>
            <person name="Qureshi H."/>
            <person name="Reardon M."/>
            <person name="Rodriguez R."/>
            <person name="Rogers Y.H."/>
            <person name="Romblad D."/>
            <person name="Ruhfel B."/>
            <person name="Scott R."/>
            <person name="Sitter C."/>
            <person name="Smallwood M."/>
            <person name="Stewart E."/>
            <person name="Strong R."/>
            <person name="Suh E."/>
            <person name="Thomas R."/>
            <person name="Tint N.N."/>
            <person name="Tse S."/>
            <person name="Vech C."/>
            <person name="Wang G."/>
            <person name="Wetter J."/>
            <person name="Williams S."/>
            <person name="Williams M."/>
            <person name="Windsor S."/>
            <person name="Winn-Deen E."/>
            <person name="Wolfe K."/>
            <person name="Zaveri J."/>
            <person name="Zaveri K."/>
            <person name="Abril J.F."/>
            <person name="Guigo R."/>
            <person name="Campbell M.J."/>
            <person name="Sjolander K.V."/>
            <person name="Karlak B."/>
            <person name="Kejariwal A."/>
            <person name="Mi H."/>
            <person name="Lazareva B."/>
            <person name="Hatton T."/>
            <person name="Narechania A."/>
            <person name="Diemer K."/>
            <person name="Muruganujan A."/>
            <person name="Guo N."/>
            <person name="Sato S."/>
            <person name="Bafna V."/>
            <person name="Istrail S."/>
            <person name="Lippert R."/>
            <person name="Schwartz R."/>
            <person name="Walenz B."/>
            <person name="Yooseph S."/>
            <person name="Allen D."/>
            <person name="Basu A."/>
            <person name="Baxendale J."/>
            <person name="Blick L."/>
            <person name="Caminha M."/>
            <person name="Carnes-Stine J."/>
            <person name="Caulk P."/>
            <person name="Chiang Y.H."/>
            <person name="Coyne M."/>
            <person name="Dahlke C."/>
            <person name="Mays A."/>
            <person name="Dombroski M."/>
            <person name="Donnelly M."/>
            <person name="Ely D."/>
            <person name="Esparham S."/>
            <person name="Fosler C."/>
            <person name="Gire H."/>
            <person name="Glanowski S."/>
            <person name="Glasser K."/>
            <person name="Glodek A."/>
            <person name="Gorokhov M."/>
            <person name="Graham K."/>
            <person name="Gropman B."/>
            <person name="Harris M."/>
            <person name="Heil J."/>
            <person name="Henderson S."/>
            <person name="Hoover J."/>
            <person name="Jennings D."/>
            <person name="Jordan C."/>
            <person name="Jordan J."/>
            <person name="Kasha J."/>
            <person name="Kagan L."/>
            <person name="Kraft C."/>
            <person name="Levitsky A."/>
            <person name="Lewis M."/>
            <person name="Liu X."/>
            <person name="Lopez J."/>
            <person name="Ma D."/>
            <person name="Majoros W."/>
            <person name="McDaniel J."/>
            <person name="Murphy S."/>
            <person name="Newman M."/>
            <person name="Nguyen T."/>
            <person name="Nguyen N."/>
            <person name="Nodell M."/>
            <person name="Pan S."/>
            <person name="Peck J."/>
            <person name="Peterson M."/>
            <person name="Rowe W."/>
            <person name="Sanders R."/>
            <person name="Scott J."/>
            <person name="Simpson M."/>
            <person name="Smith T."/>
            <person name="Sprague A."/>
            <person name="Stockwell T."/>
            <person name="Turner R."/>
            <person name="Venter E."/>
            <person name="Wang M."/>
            <person name="Wen M."/>
            <person name="Wu D."/>
            <person name="Wu M."/>
            <person name="Xia A."/>
            <person name="Zandieh A."/>
            <person name="Zhu X."/>
        </authorList>
    </citation>
    <scope>NUCLEOTIDE SEQUENCE</scope>
</reference>
<gene>
    <name evidence="2" type="ORF">hCG_2010019</name>
</gene>
<accession>Q99843</accession>
<dbReference type="EMBL" id="CH471073">
    <property type="protein sequence ID" value="EAW94022.1"/>
    <property type="molecule type" value="Genomic_DNA"/>
</dbReference>
<dbReference type="EMBL" id="U85992">
    <property type="protein sequence ID" value="AAB61917.1"/>
    <property type="molecule type" value="mRNA"/>
</dbReference>
<proteinExistence type="evidence at transcript level"/>
<reference evidence="1" key="1">
    <citation type="submission" date="1997-01" db="EMBL/GenBank/DDBJ databases">
        <title>Positional candidates for the RP9 retinitis pigmentosa gene.</title>
        <authorList>
            <person name="Keen T.J."/>
        </authorList>
    </citation>
    <scope>NUCLEOTIDE SEQUENCE</scope>
    <source>
        <tissue evidence="1">Brain</tissue>
    </source>
</reference>